<protein>
    <submittedName>
        <fullName evidence="1">Uncharacterized protein</fullName>
    </submittedName>
</protein>
<name>A0A162CCX3_VIBPH</name>
<organism evidence="1">
    <name type="scientific">Vibrio parahaemolyticus</name>
    <dbReference type="NCBI Taxonomy" id="670"/>
    <lineage>
        <taxon>Bacteria</taxon>
        <taxon>Pseudomonadati</taxon>
        <taxon>Pseudomonadota</taxon>
        <taxon>Gammaproteobacteria</taxon>
        <taxon>Vibrionales</taxon>
        <taxon>Vibrionaceae</taxon>
        <taxon>Vibrio</taxon>
    </lineage>
</organism>
<accession>A0A162CCX3</accession>
<keyword evidence="1" id="KW-0614">Plasmid</keyword>
<sequence>MADESVVVSKAWPMKASNGVEDKTKLIISNMSDGVQIAKSNPALRRDEVHFKSVMSRCFFFSGTQTGSLPGYSSSVRYGNNELK</sequence>
<evidence type="ECO:0000313" key="1">
    <source>
        <dbReference type="EMBL" id="AKD43645.1"/>
    </source>
</evidence>
<dbReference type="AlphaFoldDB" id="A0A162CCX3"/>
<dbReference type="EMBL" id="KP791968">
    <property type="protein sequence ID" value="AKD43645.1"/>
    <property type="molecule type" value="Genomic_DNA"/>
</dbReference>
<geneLocation type="plasmid" evidence="1">
    <name>pVPH2</name>
</geneLocation>
<reference evidence="1" key="1">
    <citation type="submission" date="2015-02" db="EMBL/GenBank/DDBJ databases">
        <title>Sequence analysis of the plasmid encoding blaPER-1 from Vibrio parahaemolyticus.</title>
        <authorList>
            <person name="Li R."/>
            <person name="Chen S."/>
        </authorList>
    </citation>
    <scope>NUCLEOTIDE SEQUENCE</scope>
    <source>
        <strain evidence="1">2011VPH2</strain>
        <plasmid evidence="1">pVPH2</plasmid>
    </source>
</reference>
<proteinExistence type="predicted"/>